<accession>A0ACC3A9W1</accession>
<keyword evidence="2" id="KW-1185">Reference proteome</keyword>
<sequence length="1063" mass="117386">MADFLTAVKTTKKVQSNIEKFESLTLDETRKRSNSMKSMKKPIVELDSEAEPSTLLTATSTKPVLKAADTTAKLLSSATPTLHQRHDSAVFIQKTYLKESSSTSLADDAREILKCQPSLDDVEAVLTYIQYGIDRQHDFNIKITSPKAAHLVRILATVTIPDLWPSLTEQEHSEADLRMRKMLLESMFSITGIEALLGYVQMLSRQSQNNEVTIATCLDFLSVLLKSSKVVTRLLKDATALYAKDVQQRLYWQSVVSLLAGSKVQSITASLPNITNRNSEWLANGASYTKWLAGNIVTATIELLPTNVLSWTMLEQLFKRGLSLGYKGIFITRIYTSLLLGQHALWTPFHRLIKSLPLHDQKTVFDCILEDLSNTYLRETQIETDDSDTVKAIAGVAGLISNLTSNNEHLLERAIDWVSIPNGNQEARGYGTKRALIVLLAQSNAILERVLERSLTSFSDKLQIQYASSAQQEHLAQTVLLAIGYLHRQSPSSLKQMPIPSLVMNAVSNRLASSIPRTRLLGMIIGVGMSQFVDEPDKTMDFKVEEMETENVKYMLGLTKIQDRVGDIAELKSFPRVQERHTRPKKSEVRELKQSRKAESPLASKIISIEEVLASSSEEDDLVPYQKPTDDHEDSDEDPTLINRHKPKAPVYVIDLIKQLQLPSTNLDVIALALKTAPVLIRRKIGFGTELSDNIHGLASALVNLQDGLSKPEHRQQRLDALIACMVAQPKEMGKYLTNTYFNGEYSLVQRSTLLTAIGLGAREIAGCSNDTAAGSGISAFPSQRLPPHLQPNPLSAANGTKQNQLATNWNPVSTFTNTATTDTIRPLALAAAETQSGPSVLQVARTTRTSSRLTKSQKKLDSAQRTKRIPRDVHDILANSIYLPLTSPLSAILVYISAHPSSSNLASLILHPTTLSLHIQTLTLLLHTLGPTGLSTPTVYFSITHETLLLLTYLSRSTLALDGIVLPTLLGLLLALVDLTVEIGVVAMERLIGAEFGGQVAELVRWVAGLEDRNDVPPPSNADENEARGMPWTVLAAGIQVRWMEIGKRFQSRMLGLRDDDF</sequence>
<reference evidence="1" key="1">
    <citation type="submission" date="2022-10" db="EMBL/GenBank/DDBJ databases">
        <title>Culturing micro-colonial fungi from biological soil crusts in the Mojave desert and describing Neophaeococcomyces mojavensis, and introducing the new genera and species Taxawa tesnikishii.</title>
        <authorList>
            <person name="Kurbessoian T."/>
            <person name="Stajich J.E."/>
        </authorList>
    </citation>
    <scope>NUCLEOTIDE SEQUENCE</scope>
    <source>
        <strain evidence="1">JES_112</strain>
    </source>
</reference>
<gene>
    <name evidence="1" type="primary">TEL2</name>
    <name evidence="1" type="ORF">H2198_004030</name>
</gene>
<name>A0ACC3A9W1_9EURO</name>
<dbReference type="EMBL" id="JAPDRQ010000057">
    <property type="protein sequence ID" value="KAJ9657946.1"/>
    <property type="molecule type" value="Genomic_DNA"/>
</dbReference>
<organism evidence="1 2">
    <name type="scientific">Neophaeococcomyces mojaviensis</name>
    <dbReference type="NCBI Taxonomy" id="3383035"/>
    <lineage>
        <taxon>Eukaryota</taxon>
        <taxon>Fungi</taxon>
        <taxon>Dikarya</taxon>
        <taxon>Ascomycota</taxon>
        <taxon>Pezizomycotina</taxon>
        <taxon>Eurotiomycetes</taxon>
        <taxon>Chaetothyriomycetidae</taxon>
        <taxon>Chaetothyriales</taxon>
        <taxon>Chaetothyriales incertae sedis</taxon>
        <taxon>Neophaeococcomyces</taxon>
    </lineage>
</organism>
<comment type="caution">
    <text evidence="1">The sequence shown here is derived from an EMBL/GenBank/DDBJ whole genome shotgun (WGS) entry which is preliminary data.</text>
</comment>
<proteinExistence type="predicted"/>
<dbReference type="Proteomes" id="UP001172386">
    <property type="component" value="Unassembled WGS sequence"/>
</dbReference>
<evidence type="ECO:0000313" key="1">
    <source>
        <dbReference type="EMBL" id="KAJ9657946.1"/>
    </source>
</evidence>
<evidence type="ECO:0000313" key="2">
    <source>
        <dbReference type="Proteomes" id="UP001172386"/>
    </source>
</evidence>
<protein>
    <submittedName>
        <fullName evidence="1">Telomere binding protein</fullName>
    </submittedName>
</protein>